<protein>
    <submittedName>
        <fullName evidence="1">Uncharacterized protein</fullName>
    </submittedName>
</protein>
<proteinExistence type="predicted"/>
<evidence type="ECO:0000313" key="2">
    <source>
        <dbReference type="Proteomes" id="UP000490060"/>
    </source>
</evidence>
<evidence type="ECO:0000313" key="1">
    <source>
        <dbReference type="EMBL" id="SOU89543.1"/>
    </source>
</evidence>
<dbReference type="AlphaFoldDB" id="A0A2I2MAG8"/>
<dbReference type="EMBL" id="OENE01000035">
    <property type="protein sequence ID" value="SOU89543.1"/>
    <property type="molecule type" value="Genomic_DNA"/>
</dbReference>
<dbReference type="Proteomes" id="UP000490060">
    <property type="component" value="Unassembled WGS sequence"/>
</dbReference>
<sequence length="140" mass="15941">MMLNNSSKIIMMLMMPLLFSCKSVFISDIKKQYISAGSRFDTSKMKYSVIIESSKEAFKVVSIEIADKKYQNLTIIEIPNGKLKNQQEILSAGTYHVSINVGEAIFPRESIENLKLNVLVKNNPLILEGKVTVEKKRLRR</sequence>
<organism evidence="1 2">
    <name type="scientific">Tenacibaculum finnmarkense genomovar ulcerans</name>
    <dbReference type="NCBI Taxonomy" id="2781388"/>
    <lineage>
        <taxon>Bacteria</taxon>
        <taxon>Pseudomonadati</taxon>
        <taxon>Bacteroidota</taxon>
        <taxon>Flavobacteriia</taxon>
        <taxon>Flavobacteriales</taxon>
        <taxon>Flavobacteriaceae</taxon>
        <taxon>Tenacibaculum</taxon>
        <taxon>Tenacibaculum finnmarkense</taxon>
    </lineage>
</organism>
<accession>A0A2I2MAG8</accession>
<reference evidence="1 2" key="1">
    <citation type="submission" date="2017-11" db="EMBL/GenBank/DDBJ databases">
        <authorList>
            <person name="Duchaud E."/>
        </authorList>
    </citation>
    <scope>NUCLEOTIDE SEQUENCE [LARGE SCALE GENOMIC DNA]</scope>
    <source>
        <strain evidence="1 2">TNO010</strain>
    </source>
</reference>
<name>A0A2I2MAG8_9FLAO</name>
<gene>
    <name evidence="1" type="ORF">TNO010_400119</name>
</gene>
<dbReference type="RefSeq" id="WP_172505757.1">
    <property type="nucleotide sequence ID" value="NZ_JAJHTM010000005.1"/>
</dbReference>